<protein>
    <submittedName>
        <fullName evidence="2">Class D beta-lactamase</fullName>
    </submittedName>
</protein>
<accession>A0ABS9BMA9</accession>
<dbReference type="EMBL" id="JAKEVY010000004">
    <property type="protein sequence ID" value="MCF1716455.1"/>
    <property type="molecule type" value="Genomic_DNA"/>
</dbReference>
<dbReference type="Proteomes" id="UP001200145">
    <property type="component" value="Unassembled WGS sequence"/>
</dbReference>
<dbReference type="SUPFAM" id="SSF56601">
    <property type="entry name" value="beta-lactamase/transpeptidase-like"/>
    <property type="match status" value="1"/>
</dbReference>
<dbReference type="RefSeq" id="WP_234867669.1">
    <property type="nucleotide sequence ID" value="NZ_JAKEVY010000004.1"/>
</dbReference>
<evidence type="ECO:0000313" key="2">
    <source>
        <dbReference type="EMBL" id="MCF1716455.1"/>
    </source>
</evidence>
<dbReference type="InterPro" id="IPR012338">
    <property type="entry name" value="Beta-lactam/transpept-like"/>
</dbReference>
<dbReference type="Gene3D" id="3.40.710.10">
    <property type="entry name" value="DD-peptidase/beta-lactamase superfamily"/>
    <property type="match status" value="1"/>
</dbReference>
<dbReference type="Pfam" id="PF00905">
    <property type="entry name" value="Transpeptidase"/>
    <property type="match status" value="1"/>
</dbReference>
<name>A0ABS9BMA9_9BACT</name>
<organism evidence="2 3">
    <name type="scientific">Flavihumibacter fluminis</name>
    <dbReference type="NCBI Taxonomy" id="2909236"/>
    <lineage>
        <taxon>Bacteria</taxon>
        <taxon>Pseudomonadati</taxon>
        <taxon>Bacteroidota</taxon>
        <taxon>Chitinophagia</taxon>
        <taxon>Chitinophagales</taxon>
        <taxon>Chitinophagaceae</taxon>
        <taxon>Flavihumibacter</taxon>
    </lineage>
</organism>
<feature type="domain" description="Penicillin-binding protein transpeptidase" evidence="1">
    <location>
        <begin position="86"/>
        <end position="232"/>
    </location>
</feature>
<evidence type="ECO:0000259" key="1">
    <source>
        <dbReference type="Pfam" id="PF00905"/>
    </source>
</evidence>
<keyword evidence="3" id="KW-1185">Reference proteome</keyword>
<dbReference type="InterPro" id="IPR001460">
    <property type="entry name" value="PCN-bd_Tpept"/>
</dbReference>
<comment type="caution">
    <text evidence="2">The sequence shown here is derived from an EMBL/GenBank/DDBJ whole genome shotgun (WGS) entry which is preliminary data.</text>
</comment>
<sequence length="254" mass="29044">MRYLLGWFLVSVCLASCSPNNVTEDAGLRKLLEAEKLDGVIGVFHNLSGDFVLSDRKVFRDSAVVPGSSFYIVQSMVAIETGRLKDEQSDINGTTLEQAFKADSLHFFQELAGRIGKDTLQRWIDTLGYARRYDTPRIAQLDRFWIDNSIRVTADEQLGIVKKLYFDQLPFQRRTHAIVSNMMLVEDSTEYKLAYKFSEGSNTDGTRILWIQGWKEIRQHPHFFVIQLRTREEGVDLKAAGKRIMDQVLAGFLP</sequence>
<gene>
    <name evidence="2" type="ORF">L0U88_17575</name>
</gene>
<evidence type="ECO:0000313" key="3">
    <source>
        <dbReference type="Proteomes" id="UP001200145"/>
    </source>
</evidence>
<reference evidence="2 3" key="1">
    <citation type="submission" date="2022-01" db="EMBL/GenBank/DDBJ databases">
        <title>Flavihumibacter sp. nov., isolated from sediment of a river.</title>
        <authorList>
            <person name="Liu H."/>
        </authorList>
    </citation>
    <scope>NUCLEOTIDE SEQUENCE [LARGE SCALE GENOMIC DNA]</scope>
    <source>
        <strain evidence="2 3">RY-1</strain>
    </source>
</reference>
<proteinExistence type="predicted"/>